<dbReference type="AlphaFoldDB" id="A0A6N9U758"/>
<reference evidence="1 2" key="1">
    <citation type="submission" date="2020-01" db="EMBL/GenBank/DDBJ databases">
        <title>Insect and environment-associated Actinomycetes.</title>
        <authorList>
            <person name="Currrie C."/>
            <person name="Chevrette M."/>
            <person name="Carlson C."/>
            <person name="Stubbendieck R."/>
            <person name="Wendt-Pienkowski E."/>
        </authorList>
    </citation>
    <scope>NUCLEOTIDE SEQUENCE [LARGE SCALE GENOMIC DNA]</scope>
    <source>
        <strain evidence="1 2">SID11342</strain>
    </source>
</reference>
<dbReference type="Proteomes" id="UP000471293">
    <property type="component" value="Unassembled WGS sequence"/>
</dbReference>
<gene>
    <name evidence="1" type="ORF">G3I29_28650</name>
</gene>
<dbReference type="SUPFAM" id="SSF52467">
    <property type="entry name" value="DHS-like NAD/FAD-binding domain"/>
    <property type="match status" value="1"/>
</dbReference>
<proteinExistence type="predicted"/>
<organism evidence="1 2">
    <name type="scientific">Streptomyces halstedii</name>
    <dbReference type="NCBI Taxonomy" id="1944"/>
    <lineage>
        <taxon>Bacteria</taxon>
        <taxon>Bacillati</taxon>
        <taxon>Actinomycetota</taxon>
        <taxon>Actinomycetes</taxon>
        <taxon>Kitasatosporales</taxon>
        <taxon>Streptomycetaceae</taxon>
        <taxon>Streptomyces</taxon>
    </lineage>
</organism>
<dbReference type="RefSeq" id="WP_164348760.1">
    <property type="nucleotide sequence ID" value="NZ_JAAGLQ010000613.1"/>
</dbReference>
<dbReference type="EMBL" id="JAAGLQ010000613">
    <property type="protein sequence ID" value="NEA19377.1"/>
    <property type="molecule type" value="Genomic_DNA"/>
</dbReference>
<sequence length="571" mass="63013">MEPHVKLAFAMRSTSGGYAVLLGAGASIASGMPSAYDVQQDLIARMAAAEGETDIGDPHTWYKERFGREATYDALLAALASSPFERQALLRSFFEPDDDERERGVKQPTQVHQAIAHLIAGGHVRIVLTTNFDRLMETALRQAGIEPTVVAHRDDVVGLAPLHTLPCLVVHVHGDYLNPTSMLNTPEELDAYDPATDALLDRIFDDYGLVIAGWSSTWDPALRNALSRCSRHVFASYWTDPYPLPEIARDVLARRRATYVQTDADSFFGQVADAVDALADTERRHPASVAIEVASAKRSLSGTRQAISLHDALRRESSRIASLPLRIDGPWDHPGNVAAEHARRLGLLESEAELLLALIATTSYWGSAETDRWWMRDLDQLGTAVPASGATALLNLARSPATMAIYAAGVAALAAERWSTLVRLLTEPQAEARHTGKNRAAALLLSPTHVFDGIAPVRRLHDQLAPAFTRHLALSPTAYLDNWERFEYLRSIAQWDAEEGLDWGFMRTTGMFDAHLPVPSGWIRQELDREGDTHPLLTAGFLNGSAERLNTARNAIDEQFSRWSIQARWQN</sequence>
<accession>A0A6N9U758</accession>
<dbReference type="Pfam" id="PF13289">
    <property type="entry name" value="SIR2_2"/>
    <property type="match status" value="1"/>
</dbReference>
<evidence type="ECO:0000313" key="2">
    <source>
        <dbReference type="Proteomes" id="UP000471293"/>
    </source>
</evidence>
<dbReference type="Gene3D" id="3.40.50.1220">
    <property type="entry name" value="TPP-binding domain"/>
    <property type="match status" value="1"/>
</dbReference>
<dbReference type="InterPro" id="IPR029035">
    <property type="entry name" value="DHS-like_NAD/FAD-binding_dom"/>
</dbReference>
<evidence type="ECO:0000313" key="1">
    <source>
        <dbReference type="EMBL" id="NEA19377.1"/>
    </source>
</evidence>
<name>A0A6N9U758_STRHA</name>
<comment type="caution">
    <text evidence="1">The sequence shown here is derived from an EMBL/GenBank/DDBJ whole genome shotgun (WGS) entry which is preliminary data.</text>
</comment>
<protein>
    <submittedName>
        <fullName evidence="1">Uncharacterized protein</fullName>
    </submittedName>
</protein>